<dbReference type="SUPFAM" id="SSF51206">
    <property type="entry name" value="cAMP-binding domain-like"/>
    <property type="match status" value="1"/>
</dbReference>
<evidence type="ECO:0000256" key="3">
    <source>
        <dbReference type="ARBA" id="ARBA00023159"/>
    </source>
</evidence>
<dbReference type="Pfam" id="PF00027">
    <property type="entry name" value="cNMP_binding"/>
    <property type="match status" value="1"/>
</dbReference>
<dbReference type="SMART" id="SM00419">
    <property type="entry name" value="HTH_CRP"/>
    <property type="match status" value="1"/>
</dbReference>
<proteinExistence type="predicted"/>
<accession>A0A398BDV9</accession>
<dbReference type="Pfam" id="PF13545">
    <property type="entry name" value="HTH_Crp_2"/>
    <property type="match status" value="1"/>
</dbReference>
<keyword evidence="1" id="KW-0805">Transcription regulation</keyword>
<dbReference type="Gene3D" id="2.60.120.10">
    <property type="entry name" value="Jelly Rolls"/>
    <property type="match status" value="1"/>
</dbReference>
<evidence type="ECO:0000313" key="7">
    <source>
        <dbReference type="EMBL" id="RID88122.1"/>
    </source>
</evidence>
<keyword evidence="4" id="KW-0804">Transcription</keyword>
<evidence type="ECO:0000259" key="6">
    <source>
        <dbReference type="PROSITE" id="PS51063"/>
    </source>
</evidence>
<dbReference type="PROSITE" id="PS50042">
    <property type="entry name" value="CNMP_BINDING_3"/>
    <property type="match status" value="1"/>
</dbReference>
<organism evidence="7 8">
    <name type="scientific">Mesobacillus zeae</name>
    <dbReference type="NCBI Taxonomy" id="1917180"/>
    <lineage>
        <taxon>Bacteria</taxon>
        <taxon>Bacillati</taxon>
        <taxon>Bacillota</taxon>
        <taxon>Bacilli</taxon>
        <taxon>Bacillales</taxon>
        <taxon>Bacillaceae</taxon>
        <taxon>Mesobacillus</taxon>
    </lineage>
</organism>
<reference evidence="7 8" key="1">
    <citation type="submission" date="2018-08" db="EMBL/GenBank/DDBJ databases">
        <title>Bacillus jemisoniae sp. nov., Bacillus chryseoplanitiae sp. nov., Bacillus resnikiae sp. nov., and Bacillus frankliniae sp. nov., isolated from Viking spacecraft and associated surfaces.</title>
        <authorList>
            <person name="Seuylemezian A."/>
            <person name="Vaishampayan P."/>
        </authorList>
    </citation>
    <scope>NUCLEOTIDE SEQUENCE [LARGE SCALE GENOMIC DNA]</scope>
    <source>
        <strain evidence="7 8">JJ-247</strain>
    </source>
</reference>
<keyword evidence="8" id="KW-1185">Reference proteome</keyword>
<dbReference type="InterPro" id="IPR000595">
    <property type="entry name" value="cNMP-bd_dom"/>
</dbReference>
<dbReference type="InterPro" id="IPR014710">
    <property type="entry name" value="RmlC-like_jellyroll"/>
</dbReference>
<dbReference type="CDD" id="cd00038">
    <property type="entry name" value="CAP_ED"/>
    <property type="match status" value="1"/>
</dbReference>
<evidence type="ECO:0000256" key="4">
    <source>
        <dbReference type="ARBA" id="ARBA00023163"/>
    </source>
</evidence>
<dbReference type="GO" id="GO:0003700">
    <property type="term" value="F:DNA-binding transcription factor activity"/>
    <property type="evidence" value="ECO:0007669"/>
    <property type="project" value="TreeGrafter"/>
</dbReference>
<comment type="caution">
    <text evidence="7">The sequence shown here is derived from an EMBL/GenBank/DDBJ whole genome shotgun (WGS) entry which is preliminary data.</text>
</comment>
<dbReference type="InterPro" id="IPR050397">
    <property type="entry name" value="Env_Response_Regulators"/>
</dbReference>
<dbReference type="Proteomes" id="UP000265816">
    <property type="component" value="Unassembled WGS sequence"/>
</dbReference>
<evidence type="ECO:0000256" key="2">
    <source>
        <dbReference type="ARBA" id="ARBA00023125"/>
    </source>
</evidence>
<dbReference type="InterPro" id="IPR018490">
    <property type="entry name" value="cNMP-bd_dom_sf"/>
</dbReference>
<dbReference type="PANTHER" id="PTHR24567:SF28">
    <property type="entry name" value="LISTERIOLYSIN REGULATORY PROTEIN"/>
    <property type="match status" value="1"/>
</dbReference>
<keyword evidence="2" id="KW-0238">DNA-binding</keyword>
<name>A0A398BDV9_9BACI</name>
<dbReference type="GO" id="GO:0005829">
    <property type="term" value="C:cytosol"/>
    <property type="evidence" value="ECO:0007669"/>
    <property type="project" value="TreeGrafter"/>
</dbReference>
<dbReference type="SUPFAM" id="SSF46785">
    <property type="entry name" value="Winged helix' DNA-binding domain"/>
    <property type="match status" value="1"/>
</dbReference>
<evidence type="ECO:0000313" key="8">
    <source>
        <dbReference type="Proteomes" id="UP000265816"/>
    </source>
</evidence>
<dbReference type="PROSITE" id="PS51063">
    <property type="entry name" value="HTH_CRP_2"/>
    <property type="match status" value="1"/>
</dbReference>
<evidence type="ECO:0000256" key="1">
    <source>
        <dbReference type="ARBA" id="ARBA00023015"/>
    </source>
</evidence>
<sequence>MRRFFRKNESIYSQGTCGEGFYYLNKGLVRIVTKTASGKERMLNIVIPHQLMGVQSLDQKTHFTTAIVVKDSVVYHFPANEFRKLMVAHPELFKLFSKSVIHKMKILLDRINLNALTSEQKLALLLHNICDEFQNYEIPLCQHDLASCTGLTRITVYKVLKQWQEAGILEVQKRKYYIKKPDFLRNLVGR</sequence>
<dbReference type="OrthoDB" id="9812325at2"/>
<keyword evidence="3" id="KW-0010">Activator</keyword>
<dbReference type="EMBL" id="QWVT01000008">
    <property type="protein sequence ID" value="RID88122.1"/>
    <property type="molecule type" value="Genomic_DNA"/>
</dbReference>
<dbReference type="GO" id="GO:0003677">
    <property type="term" value="F:DNA binding"/>
    <property type="evidence" value="ECO:0007669"/>
    <property type="project" value="UniProtKB-KW"/>
</dbReference>
<protein>
    <submittedName>
        <fullName evidence="7">Crp/Fnr family transcriptional regulator</fullName>
    </submittedName>
</protein>
<feature type="domain" description="HTH crp-type" evidence="6">
    <location>
        <begin position="116"/>
        <end position="182"/>
    </location>
</feature>
<dbReference type="AlphaFoldDB" id="A0A398BDV9"/>
<feature type="domain" description="Cyclic nucleotide-binding" evidence="5">
    <location>
        <begin position="1"/>
        <end position="103"/>
    </location>
</feature>
<gene>
    <name evidence="7" type="ORF">D1970_02485</name>
</gene>
<dbReference type="InterPro" id="IPR036390">
    <property type="entry name" value="WH_DNA-bd_sf"/>
</dbReference>
<dbReference type="PANTHER" id="PTHR24567">
    <property type="entry name" value="CRP FAMILY TRANSCRIPTIONAL REGULATORY PROTEIN"/>
    <property type="match status" value="1"/>
</dbReference>
<dbReference type="InterPro" id="IPR012318">
    <property type="entry name" value="HTH_CRP"/>
</dbReference>
<evidence type="ECO:0000259" key="5">
    <source>
        <dbReference type="PROSITE" id="PS50042"/>
    </source>
</evidence>